<dbReference type="EMBL" id="JAUIQD010000002">
    <property type="protein sequence ID" value="KAK3359188.1"/>
    <property type="molecule type" value="Genomic_DNA"/>
</dbReference>
<reference evidence="2" key="2">
    <citation type="submission" date="2023-06" db="EMBL/GenBank/DDBJ databases">
        <authorList>
            <consortium name="Lawrence Berkeley National Laboratory"/>
            <person name="Haridas S."/>
            <person name="Hensen N."/>
            <person name="Bonometti L."/>
            <person name="Westerberg I."/>
            <person name="Brannstrom I.O."/>
            <person name="Guillou S."/>
            <person name="Cros-Aarteil S."/>
            <person name="Calhoun S."/>
            <person name="Kuo A."/>
            <person name="Mondo S."/>
            <person name="Pangilinan J."/>
            <person name="Riley R."/>
            <person name="Labutti K."/>
            <person name="Andreopoulos B."/>
            <person name="Lipzen A."/>
            <person name="Chen C."/>
            <person name="Yanf M."/>
            <person name="Daum C."/>
            <person name="Ng V."/>
            <person name="Clum A."/>
            <person name="Steindorff A."/>
            <person name="Ohm R."/>
            <person name="Martin F."/>
            <person name="Silar P."/>
            <person name="Natvig D."/>
            <person name="Lalanne C."/>
            <person name="Gautier V."/>
            <person name="Ament-Velasquez S.L."/>
            <person name="Kruys A."/>
            <person name="Hutchinson M.I."/>
            <person name="Powell A.J."/>
            <person name="Barry K."/>
            <person name="Miller A.N."/>
            <person name="Grigoriev I.V."/>
            <person name="Debuchy R."/>
            <person name="Gladieux P."/>
            <person name="Thoren M.H."/>
            <person name="Johannesson H."/>
        </authorList>
    </citation>
    <scope>NUCLEOTIDE SEQUENCE</scope>
    <source>
        <strain evidence="2">CBS 955.72</strain>
    </source>
</reference>
<keyword evidence="3" id="KW-1185">Reference proteome</keyword>
<dbReference type="AlphaFoldDB" id="A0AAJ0HQA2"/>
<gene>
    <name evidence="2" type="ORF">B0T25DRAFT_89340</name>
</gene>
<reference evidence="2" key="1">
    <citation type="journal article" date="2023" name="Mol. Phylogenet. Evol.">
        <title>Genome-scale phylogeny and comparative genomics of the fungal order Sordariales.</title>
        <authorList>
            <person name="Hensen N."/>
            <person name="Bonometti L."/>
            <person name="Westerberg I."/>
            <person name="Brannstrom I.O."/>
            <person name="Guillou S."/>
            <person name="Cros-Aarteil S."/>
            <person name="Calhoun S."/>
            <person name="Haridas S."/>
            <person name="Kuo A."/>
            <person name="Mondo S."/>
            <person name="Pangilinan J."/>
            <person name="Riley R."/>
            <person name="LaButti K."/>
            <person name="Andreopoulos B."/>
            <person name="Lipzen A."/>
            <person name="Chen C."/>
            <person name="Yan M."/>
            <person name="Daum C."/>
            <person name="Ng V."/>
            <person name="Clum A."/>
            <person name="Steindorff A."/>
            <person name="Ohm R.A."/>
            <person name="Martin F."/>
            <person name="Silar P."/>
            <person name="Natvig D.O."/>
            <person name="Lalanne C."/>
            <person name="Gautier V."/>
            <person name="Ament-Velasquez S.L."/>
            <person name="Kruys A."/>
            <person name="Hutchinson M.I."/>
            <person name="Powell A.J."/>
            <person name="Barry K."/>
            <person name="Miller A.N."/>
            <person name="Grigoriev I.V."/>
            <person name="Debuchy R."/>
            <person name="Gladieux P."/>
            <person name="Hiltunen Thoren M."/>
            <person name="Johannesson H."/>
        </authorList>
    </citation>
    <scope>NUCLEOTIDE SEQUENCE</scope>
    <source>
        <strain evidence="2">CBS 955.72</strain>
    </source>
</reference>
<evidence type="ECO:0000313" key="3">
    <source>
        <dbReference type="Proteomes" id="UP001275084"/>
    </source>
</evidence>
<feature type="compositionally biased region" description="Polar residues" evidence="1">
    <location>
        <begin position="67"/>
        <end position="83"/>
    </location>
</feature>
<organism evidence="2 3">
    <name type="scientific">Lasiosphaeria hispida</name>
    <dbReference type="NCBI Taxonomy" id="260671"/>
    <lineage>
        <taxon>Eukaryota</taxon>
        <taxon>Fungi</taxon>
        <taxon>Dikarya</taxon>
        <taxon>Ascomycota</taxon>
        <taxon>Pezizomycotina</taxon>
        <taxon>Sordariomycetes</taxon>
        <taxon>Sordariomycetidae</taxon>
        <taxon>Sordariales</taxon>
        <taxon>Lasiosphaeriaceae</taxon>
        <taxon>Lasiosphaeria</taxon>
    </lineage>
</organism>
<protein>
    <submittedName>
        <fullName evidence="2">Uncharacterized protein</fullName>
    </submittedName>
</protein>
<accession>A0AAJ0HQA2</accession>
<proteinExistence type="predicted"/>
<feature type="region of interest" description="Disordered" evidence="1">
    <location>
        <begin position="47"/>
        <end position="91"/>
    </location>
</feature>
<evidence type="ECO:0000256" key="1">
    <source>
        <dbReference type="SAM" id="MobiDB-lite"/>
    </source>
</evidence>
<dbReference type="Proteomes" id="UP001275084">
    <property type="component" value="Unassembled WGS sequence"/>
</dbReference>
<sequence>MLRSQQHTWLTCRLKSLLALTSTDGAHQQICTELLLLTSLSTPAGCRRSAMRQTSRGPNSHSERTRLPTTNHDSSSRSRNQKPNVAASGTRLFLKAPPADLTCDCDLMCSIC</sequence>
<feature type="compositionally biased region" description="Polar residues" evidence="1">
    <location>
        <begin position="51"/>
        <end position="60"/>
    </location>
</feature>
<name>A0AAJ0HQA2_9PEZI</name>
<comment type="caution">
    <text evidence="2">The sequence shown here is derived from an EMBL/GenBank/DDBJ whole genome shotgun (WGS) entry which is preliminary data.</text>
</comment>
<evidence type="ECO:0000313" key="2">
    <source>
        <dbReference type="EMBL" id="KAK3359188.1"/>
    </source>
</evidence>